<comment type="subcellular location">
    <subcellularLocation>
        <location evidence="1 5 6">Nucleus</location>
    </subcellularLocation>
</comment>
<reference evidence="8" key="1">
    <citation type="submission" date="2019-08" db="EMBL/GenBank/DDBJ databases">
        <title>The improved chromosome-level genome for the pearl oyster Pinctada fucata martensii using PacBio sequencing and Hi-C.</title>
        <authorList>
            <person name="Zheng Z."/>
        </authorList>
    </citation>
    <scope>NUCLEOTIDE SEQUENCE</scope>
    <source>
        <strain evidence="8">ZZ-2019</strain>
        <tissue evidence="8">Adductor muscle</tissue>
    </source>
</reference>
<evidence type="ECO:0000256" key="3">
    <source>
        <dbReference type="ARBA" id="ARBA00023155"/>
    </source>
</evidence>
<dbReference type="SUPFAM" id="SSF46689">
    <property type="entry name" value="Homeodomain-like"/>
    <property type="match status" value="1"/>
</dbReference>
<sequence>MEKHQSSFPDDNLHDSICQKSGHFAVTSEVSTLDLRRLQAPYSINGILGPQTGTTDLLPPQGVNSRFQENFQGKEELALKIDLTEARVQVWFQNRRAKWRKQQKILDKDMLGRASDNISPHFSYISKKKIKKKKIQNFEASSMIGFAKI</sequence>
<dbReference type="GO" id="GO:0005634">
    <property type="term" value="C:nucleus"/>
    <property type="evidence" value="ECO:0007669"/>
    <property type="project" value="UniProtKB-SubCell"/>
</dbReference>
<dbReference type="Gene3D" id="1.10.10.60">
    <property type="entry name" value="Homeodomain-like"/>
    <property type="match status" value="1"/>
</dbReference>
<dbReference type="PANTHER" id="PTHR24329:SF543">
    <property type="entry name" value="FI01017P-RELATED"/>
    <property type="match status" value="1"/>
</dbReference>
<accession>A0AA89CAK6</accession>
<dbReference type="GO" id="GO:0000977">
    <property type="term" value="F:RNA polymerase II transcription regulatory region sequence-specific DNA binding"/>
    <property type="evidence" value="ECO:0007669"/>
    <property type="project" value="TreeGrafter"/>
</dbReference>
<keyword evidence="9" id="KW-1185">Reference proteome</keyword>
<organism evidence="8 9">
    <name type="scientific">Pinctada imbricata</name>
    <name type="common">Atlantic pearl-oyster</name>
    <name type="synonym">Pinctada martensii</name>
    <dbReference type="NCBI Taxonomy" id="66713"/>
    <lineage>
        <taxon>Eukaryota</taxon>
        <taxon>Metazoa</taxon>
        <taxon>Spiralia</taxon>
        <taxon>Lophotrochozoa</taxon>
        <taxon>Mollusca</taxon>
        <taxon>Bivalvia</taxon>
        <taxon>Autobranchia</taxon>
        <taxon>Pteriomorphia</taxon>
        <taxon>Pterioida</taxon>
        <taxon>Pterioidea</taxon>
        <taxon>Pteriidae</taxon>
        <taxon>Pinctada</taxon>
    </lineage>
</organism>
<feature type="domain" description="Homeobox" evidence="7">
    <location>
        <begin position="74"/>
        <end position="102"/>
    </location>
</feature>
<dbReference type="SMART" id="SM00389">
    <property type="entry name" value="HOX"/>
    <property type="match status" value="1"/>
</dbReference>
<evidence type="ECO:0000313" key="9">
    <source>
        <dbReference type="Proteomes" id="UP001186944"/>
    </source>
</evidence>
<dbReference type="AlphaFoldDB" id="A0AA89CAK6"/>
<dbReference type="EMBL" id="VSWD01000001">
    <property type="protein sequence ID" value="KAK3108293.1"/>
    <property type="molecule type" value="Genomic_DNA"/>
</dbReference>
<evidence type="ECO:0000313" key="8">
    <source>
        <dbReference type="EMBL" id="KAK3108293.1"/>
    </source>
</evidence>
<dbReference type="InterPro" id="IPR001356">
    <property type="entry name" value="HD"/>
</dbReference>
<dbReference type="Proteomes" id="UP001186944">
    <property type="component" value="Unassembled WGS sequence"/>
</dbReference>
<dbReference type="Pfam" id="PF00046">
    <property type="entry name" value="Homeodomain"/>
    <property type="match status" value="1"/>
</dbReference>
<name>A0AA89CAK6_PINIB</name>
<feature type="DNA-binding region" description="Homeobox" evidence="5">
    <location>
        <begin position="76"/>
        <end position="103"/>
    </location>
</feature>
<dbReference type="PANTHER" id="PTHR24329">
    <property type="entry name" value="HOMEOBOX PROTEIN ARISTALESS"/>
    <property type="match status" value="1"/>
</dbReference>
<keyword evidence="4 5" id="KW-0539">Nucleus</keyword>
<keyword evidence="3 5" id="KW-0371">Homeobox</keyword>
<dbReference type="GO" id="GO:0000981">
    <property type="term" value="F:DNA-binding transcription factor activity, RNA polymerase II-specific"/>
    <property type="evidence" value="ECO:0007669"/>
    <property type="project" value="InterPro"/>
</dbReference>
<evidence type="ECO:0000256" key="5">
    <source>
        <dbReference type="PROSITE-ProRule" id="PRU00108"/>
    </source>
</evidence>
<evidence type="ECO:0000259" key="7">
    <source>
        <dbReference type="PROSITE" id="PS50071"/>
    </source>
</evidence>
<proteinExistence type="predicted"/>
<dbReference type="PROSITE" id="PS00027">
    <property type="entry name" value="HOMEOBOX_1"/>
    <property type="match status" value="1"/>
</dbReference>
<dbReference type="CDD" id="cd00086">
    <property type="entry name" value="homeodomain"/>
    <property type="match status" value="1"/>
</dbReference>
<evidence type="ECO:0000256" key="4">
    <source>
        <dbReference type="ARBA" id="ARBA00023242"/>
    </source>
</evidence>
<dbReference type="InterPro" id="IPR050649">
    <property type="entry name" value="Paired_Homeobox_TFs"/>
</dbReference>
<comment type="caution">
    <text evidence="8">The sequence shown here is derived from an EMBL/GenBank/DDBJ whole genome shotgun (WGS) entry which is preliminary data.</text>
</comment>
<evidence type="ECO:0000256" key="1">
    <source>
        <dbReference type="ARBA" id="ARBA00004123"/>
    </source>
</evidence>
<protein>
    <recommendedName>
        <fullName evidence="7">Homeobox domain-containing protein</fullName>
    </recommendedName>
</protein>
<dbReference type="InterPro" id="IPR009057">
    <property type="entry name" value="Homeodomain-like_sf"/>
</dbReference>
<evidence type="ECO:0000256" key="2">
    <source>
        <dbReference type="ARBA" id="ARBA00023125"/>
    </source>
</evidence>
<keyword evidence="2 5" id="KW-0238">DNA-binding</keyword>
<dbReference type="InterPro" id="IPR017970">
    <property type="entry name" value="Homeobox_CS"/>
</dbReference>
<evidence type="ECO:0000256" key="6">
    <source>
        <dbReference type="RuleBase" id="RU000682"/>
    </source>
</evidence>
<gene>
    <name evidence="8" type="ORF">FSP39_005050</name>
</gene>
<dbReference type="PROSITE" id="PS50071">
    <property type="entry name" value="HOMEOBOX_2"/>
    <property type="match status" value="1"/>
</dbReference>